<evidence type="ECO:0000256" key="7">
    <source>
        <dbReference type="ARBA" id="ARBA00022840"/>
    </source>
</evidence>
<comment type="function">
    <text evidence="11">Plays a role in repairing double-strand DNA breaks, probably involving stabilizing or processing branched DNA or blocked replication forks.</text>
</comment>
<keyword evidence="8 11" id="KW-0346">Stress response</keyword>
<dbReference type="EMBL" id="LCLS01000014">
    <property type="protein sequence ID" value="KKU21711.1"/>
    <property type="molecule type" value="Genomic_DNA"/>
</dbReference>
<evidence type="ECO:0000259" key="14">
    <source>
        <dbReference type="PROSITE" id="PS50162"/>
    </source>
</evidence>
<dbReference type="AlphaFoldDB" id="A0A0G1NMQ1"/>
<protein>
    <recommendedName>
        <fullName evidence="11 12">DNA repair protein RadA</fullName>
    </recommendedName>
</protein>
<dbReference type="PROSITE" id="PS51199">
    <property type="entry name" value="SF4_HELICASE"/>
    <property type="match status" value="1"/>
</dbReference>
<dbReference type="InterPro" id="IPR014721">
    <property type="entry name" value="Ribsml_uS5_D2-typ_fold_subgr"/>
</dbReference>
<dbReference type="InterPro" id="IPR003593">
    <property type="entry name" value="AAA+_ATPase"/>
</dbReference>
<feature type="region of interest" description="Lon-protease-like" evidence="11">
    <location>
        <begin position="359"/>
        <end position="446"/>
    </location>
</feature>
<accession>A0A0G1NMQ1</accession>
<dbReference type="HAMAP" id="MF_01498">
    <property type="entry name" value="RadA_bact"/>
    <property type="match status" value="1"/>
</dbReference>
<feature type="binding site" evidence="11">
    <location>
        <begin position="94"/>
        <end position="101"/>
    </location>
    <ligand>
        <name>ATP</name>
        <dbReference type="ChEBI" id="CHEBI:30616"/>
    </ligand>
</feature>
<evidence type="ECO:0000313" key="16">
    <source>
        <dbReference type="EMBL" id="KKU21711.1"/>
    </source>
</evidence>
<dbReference type="GO" id="GO:0003684">
    <property type="term" value="F:damaged DNA binding"/>
    <property type="evidence" value="ECO:0007669"/>
    <property type="project" value="InterPro"/>
</dbReference>
<dbReference type="SUPFAM" id="SSF54211">
    <property type="entry name" value="Ribosomal protein S5 domain 2-like"/>
    <property type="match status" value="1"/>
</dbReference>
<evidence type="ECO:0000313" key="17">
    <source>
        <dbReference type="Proteomes" id="UP000034107"/>
    </source>
</evidence>
<dbReference type="Pfam" id="PF18073">
    <property type="entry name" value="Zn_ribbon_LapB"/>
    <property type="match status" value="1"/>
</dbReference>
<dbReference type="Gene3D" id="3.40.50.300">
    <property type="entry name" value="P-loop containing nucleotide triphosphate hydrolases"/>
    <property type="match status" value="1"/>
</dbReference>
<evidence type="ECO:0000256" key="11">
    <source>
        <dbReference type="HAMAP-Rule" id="MF_01498"/>
    </source>
</evidence>
<feature type="domain" description="RecA family profile 1" evidence="14">
    <location>
        <begin position="65"/>
        <end position="222"/>
    </location>
</feature>
<dbReference type="Pfam" id="PF06745">
    <property type="entry name" value="ATPase"/>
    <property type="match status" value="1"/>
</dbReference>
<comment type="domain">
    <text evidence="11">The middle region has homology to RecA with ATPase motifs including the RadA KNRFG motif, while the C-terminus is homologous to Lon protease.</text>
</comment>
<keyword evidence="6 13" id="KW-0862">Zinc</keyword>
<evidence type="ECO:0000256" key="8">
    <source>
        <dbReference type="ARBA" id="ARBA00023016"/>
    </source>
</evidence>
<name>A0A0G1NMQ1_9BACT</name>
<keyword evidence="10 11" id="KW-0234">DNA repair</keyword>
<proteinExistence type="inferred from homology"/>
<dbReference type="SMART" id="SM00382">
    <property type="entry name" value="AAA"/>
    <property type="match status" value="1"/>
</dbReference>
<sequence>MVKRLSKYVCQQCGFESTGWLGKCPNCGSWNSLVETVTQVQNRDNKVRRGGATKPIRLGEVEKKKFERVSTGIGELDRVLGGGLVPGQVVLVAGEPGIGKSTLLLQAADQINKSDTRSKVLYVSGEESAEQIALRAERLDVKVKVSSKQEIYLLAETDVDEVINQLENLSDKGLLIVDSIQTMATEDLTGVSGSVGQVRECAARIVQAVKRLEVPTFIVGHVTKEGTIAGPRVLEHLVDTVLWFEGSRSERLRIVRTVKNRFGPTDETGVFEMGEKGLQESKNPSSLFLAEQRQGTISGSVITCLMEGTRPILVEVQALVVPSQLAMPRRVASGIDFAKLQLLVAVLTRRLGLPLGTHDVFVNIAGGIRIDEPAVDLAIVVAIASAFYDKPLPKNTVVFGEVGLLGEVRPIRFMEKRAKESKRLGFEVIIGPGQVKVASEAVKSIR</sequence>
<dbReference type="GO" id="GO:0003678">
    <property type="term" value="F:DNA helicase activity"/>
    <property type="evidence" value="ECO:0007669"/>
    <property type="project" value="InterPro"/>
</dbReference>
<dbReference type="Pfam" id="PF13541">
    <property type="entry name" value="ChlI"/>
    <property type="match status" value="1"/>
</dbReference>
<dbReference type="GO" id="GO:0140664">
    <property type="term" value="F:ATP-dependent DNA damage sensor activity"/>
    <property type="evidence" value="ECO:0007669"/>
    <property type="project" value="InterPro"/>
</dbReference>
<dbReference type="NCBIfam" id="TIGR00416">
    <property type="entry name" value="sms"/>
    <property type="match status" value="1"/>
</dbReference>
<dbReference type="InterPro" id="IPR041166">
    <property type="entry name" value="Rubredoxin_2"/>
</dbReference>
<dbReference type="PANTHER" id="PTHR32472">
    <property type="entry name" value="DNA REPAIR PROTEIN RADA"/>
    <property type="match status" value="1"/>
</dbReference>
<dbReference type="GO" id="GO:0005524">
    <property type="term" value="F:ATP binding"/>
    <property type="evidence" value="ECO:0007669"/>
    <property type="project" value="UniProtKB-UniRule"/>
</dbReference>
<dbReference type="InterPro" id="IPR020588">
    <property type="entry name" value="RecA_ATP-bd"/>
</dbReference>
<comment type="similarity">
    <text evidence="11 13">Belongs to the RecA family. RadA subfamily.</text>
</comment>
<comment type="caution">
    <text evidence="16">The sequence shown here is derived from an EMBL/GenBank/DDBJ whole genome shotgun (WGS) entry which is preliminary data.</text>
</comment>
<dbReference type="GO" id="GO:0000725">
    <property type="term" value="P:recombinational repair"/>
    <property type="evidence" value="ECO:0007669"/>
    <property type="project" value="UniProtKB-UniRule"/>
</dbReference>
<dbReference type="PRINTS" id="PR01874">
    <property type="entry name" value="DNAREPAIRADA"/>
</dbReference>
<feature type="domain" description="SF4 helicase" evidence="15">
    <location>
        <begin position="62"/>
        <end position="294"/>
    </location>
</feature>
<dbReference type="InterPro" id="IPR020568">
    <property type="entry name" value="Ribosomal_Su5_D2-typ_SF"/>
</dbReference>
<keyword evidence="4 13" id="KW-0863">Zinc-finger</keyword>
<comment type="function">
    <text evidence="13">DNA-dependent ATPase involved in processing of recombination intermediates, plays a role in repairing DNA breaks. Stimulates the branch migration of RecA-mediated strand transfer reactions, allowing the 3' invading strand to extend heteroduplex DNA faster. Binds ssDNA in the presence of ADP but not other nucleotides, has ATPase activity that is stimulated by ssDNA and various branched DNA structures, but inhibited by SSB. Does not have RecA's homology-searching function.</text>
</comment>
<evidence type="ECO:0000256" key="6">
    <source>
        <dbReference type="ARBA" id="ARBA00022833"/>
    </source>
</evidence>
<evidence type="ECO:0000256" key="12">
    <source>
        <dbReference type="NCBIfam" id="TIGR00416"/>
    </source>
</evidence>
<dbReference type="FunFam" id="3.40.50.300:FF:000050">
    <property type="entry name" value="DNA repair protein RadA"/>
    <property type="match status" value="1"/>
</dbReference>
<dbReference type="InterPro" id="IPR014774">
    <property type="entry name" value="KaiC-like_dom"/>
</dbReference>
<dbReference type="GO" id="GO:0016787">
    <property type="term" value="F:hydrolase activity"/>
    <property type="evidence" value="ECO:0007669"/>
    <property type="project" value="UniProtKB-KW"/>
</dbReference>
<dbReference type="InterPro" id="IPR004504">
    <property type="entry name" value="DNA_repair_RadA"/>
</dbReference>
<keyword evidence="3 11" id="KW-0227">DNA damage</keyword>
<keyword evidence="2 11" id="KW-0547">Nucleotide-binding</keyword>
<evidence type="ECO:0000256" key="10">
    <source>
        <dbReference type="ARBA" id="ARBA00023204"/>
    </source>
</evidence>
<dbReference type="SUPFAM" id="SSF52540">
    <property type="entry name" value="P-loop containing nucleoside triphosphate hydrolases"/>
    <property type="match status" value="1"/>
</dbReference>
<dbReference type="GO" id="GO:0005829">
    <property type="term" value="C:cytosol"/>
    <property type="evidence" value="ECO:0007669"/>
    <property type="project" value="TreeGrafter"/>
</dbReference>
<dbReference type="PANTHER" id="PTHR32472:SF10">
    <property type="entry name" value="DNA REPAIR PROTEIN RADA-LIKE PROTEIN"/>
    <property type="match status" value="1"/>
</dbReference>
<keyword evidence="7 11" id="KW-0067">ATP-binding</keyword>
<organism evidence="16 17">
    <name type="scientific">Candidatus Nomurabacteria bacterium GW2011_GWA1_46_11</name>
    <dbReference type="NCBI Taxonomy" id="1618732"/>
    <lineage>
        <taxon>Bacteria</taxon>
        <taxon>Candidatus Nomuraibacteriota</taxon>
    </lineage>
</organism>
<evidence type="ECO:0000256" key="13">
    <source>
        <dbReference type="RuleBase" id="RU003555"/>
    </source>
</evidence>
<dbReference type="Gene3D" id="3.30.230.10">
    <property type="match status" value="1"/>
</dbReference>
<evidence type="ECO:0000256" key="4">
    <source>
        <dbReference type="ARBA" id="ARBA00022771"/>
    </source>
</evidence>
<gene>
    <name evidence="11" type="primary">radA</name>
    <name evidence="16" type="ORF">UX31_C0014G0007</name>
</gene>
<evidence type="ECO:0000256" key="5">
    <source>
        <dbReference type="ARBA" id="ARBA00022801"/>
    </source>
</evidence>
<keyword evidence="5" id="KW-0378">Hydrolase</keyword>
<reference evidence="16 17" key="1">
    <citation type="journal article" date="2015" name="Nature">
        <title>rRNA introns, odd ribosomes, and small enigmatic genomes across a large radiation of phyla.</title>
        <authorList>
            <person name="Brown C.T."/>
            <person name="Hug L.A."/>
            <person name="Thomas B.C."/>
            <person name="Sharon I."/>
            <person name="Castelle C.J."/>
            <person name="Singh A."/>
            <person name="Wilkins M.J."/>
            <person name="Williams K.H."/>
            <person name="Banfield J.F."/>
        </authorList>
    </citation>
    <scope>NUCLEOTIDE SEQUENCE [LARGE SCALE GENOMIC DNA]</scope>
</reference>
<dbReference type="CDD" id="cd01121">
    <property type="entry name" value="RadA_SMS_N"/>
    <property type="match status" value="1"/>
</dbReference>
<evidence type="ECO:0000256" key="9">
    <source>
        <dbReference type="ARBA" id="ARBA00023125"/>
    </source>
</evidence>
<keyword evidence="9 11" id="KW-0238">DNA-binding</keyword>
<evidence type="ECO:0000259" key="15">
    <source>
        <dbReference type="PROSITE" id="PS51199"/>
    </source>
</evidence>
<dbReference type="PATRIC" id="fig|1618732.3.peg.581"/>
<dbReference type="InterPro" id="IPR007694">
    <property type="entry name" value="DNA_helicase_DnaB-like_C"/>
</dbReference>
<feature type="short sequence motif" description="RadA KNRFG motif" evidence="11">
    <location>
        <begin position="259"/>
        <end position="263"/>
    </location>
</feature>
<dbReference type="PROSITE" id="PS50162">
    <property type="entry name" value="RECA_2"/>
    <property type="match status" value="1"/>
</dbReference>
<evidence type="ECO:0000256" key="1">
    <source>
        <dbReference type="ARBA" id="ARBA00022723"/>
    </source>
</evidence>
<dbReference type="GO" id="GO:0008270">
    <property type="term" value="F:zinc ion binding"/>
    <property type="evidence" value="ECO:0007669"/>
    <property type="project" value="UniProtKB-KW"/>
</dbReference>
<evidence type="ECO:0000256" key="2">
    <source>
        <dbReference type="ARBA" id="ARBA00022741"/>
    </source>
</evidence>
<evidence type="ECO:0000256" key="3">
    <source>
        <dbReference type="ARBA" id="ARBA00022763"/>
    </source>
</evidence>
<keyword evidence="1 11" id="KW-0479">Metal-binding</keyword>
<dbReference type="Proteomes" id="UP000034107">
    <property type="component" value="Unassembled WGS sequence"/>
</dbReference>
<dbReference type="InterPro" id="IPR027417">
    <property type="entry name" value="P-loop_NTPase"/>
</dbReference>
<dbReference type="GO" id="GO:0006260">
    <property type="term" value="P:DNA replication"/>
    <property type="evidence" value="ECO:0007669"/>
    <property type="project" value="InterPro"/>
</dbReference>